<evidence type="ECO:0000256" key="4">
    <source>
        <dbReference type="ARBA" id="ARBA00023274"/>
    </source>
</evidence>
<dbReference type="Proteomes" id="UP000313948">
    <property type="component" value="Chromosome"/>
</dbReference>
<dbReference type="HAMAP" id="MF_01334">
    <property type="entry name" value="Ribosomal_bL25_CTC"/>
    <property type="match status" value="1"/>
</dbReference>
<dbReference type="InterPro" id="IPR029751">
    <property type="entry name" value="Ribosomal_L25_dom"/>
</dbReference>
<proteinExistence type="inferred from homology"/>
<sequence>MVALVTIARARTGAGNSCIIDRLPRRGRPDTRLRDRRGGATGRLVSPRPGPPQSRRPTGVPVADSLTLTATVRTEFGKGAARRTRRANLIPAVLYGHGEAPRHLALPSHDTFLVLKDNANALITLEFDGTKQLALAKHIQRDPVRRTIEHVDFVIVRKGERVTVEVPVHVVGESAPGTIHQTELGTLTITVPATDIPEVIEVSVEGLTDGTIVRVADIPRPEGATIDVDPEHEVVVISTPRATADDLAADEAAAEAGAAAGADSTED</sequence>
<accession>A0ABX5VKM5</accession>
<keyword evidence="1 5" id="KW-0699">rRNA-binding</keyword>
<dbReference type="PANTHER" id="PTHR33284">
    <property type="entry name" value="RIBOSOMAL PROTEIN L25/GLN-TRNA SYNTHETASE, ANTI-CODON-BINDING DOMAIN-CONTAINING PROTEIN"/>
    <property type="match status" value="1"/>
</dbReference>
<dbReference type="CDD" id="cd00495">
    <property type="entry name" value="Ribosomal_L25_TL5_CTC"/>
    <property type="match status" value="1"/>
</dbReference>
<dbReference type="GO" id="GO:0005840">
    <property type="term" value="C:ribosome"/>
    <property type="evidence" value="ECO:0007669"/>
    <property type="project" value="UniProtKB-KW"/>
</dbReference>
<evidence type="ECO:0000259" key="7">
    <source>
        <dbReference type="Pfam" id="PF01386"/>
    </source>
</evidence>
<keyword evidence="4 5" id="KW-0687">Ribonucleoprotein</keyword>
<dbReference type="Gene3D" id="2.170.120.20">
    <property type="entry name" value="Ribosomal protein L25, beta domain"/>
    <property type="match status" value="1"/>
</dbReference>
<feature type="region of interest" description="Disordered" evidence="6">
    <location>
        <begin position="246"/>
        <end position="267"/>
    </location>
</feature>
<dbReference type="EMBL" id="CP040899">
    <property type="protein sequence ID" value="QDB78321.1"/>
    <property type="molecule type" value="Genomic_DNA"/>
</dbReference>
<dbReference type="InterPro" id="IPR037121">
    <property type="entry name" value="Ribosomal_bL25_C"/>
</dbReference>
<feature type="region of interest" description="Disordered" evidence="6">
    <location>
        <begin position="21"/>
        <end position="62"/>
    </location>
</feature>
<evidence type="ECO:0000313" key="9">
    <source>
        <dbReference type="EMBL" id="QDB78321.1"/>
    </source>
</evidence>
<feature type="domain" description="Large ribosomal subunit protein bL25 L25" evidence="7">
    <location>
        <begin position="68"/>
        <end position="153"/>
    </location>
</feature>
<keyword evidence="10" id="KW-1185">Reference proteome</keyword>
<dbReference type="InterPro" id="IPR020056">
    <property type="entry name" value="Rbsml_bL25/Gln-tRNA_synth_N"/>
</dbReference>
<dbReference type="Pfam" id="PF01386">
    <property type="entry name" value="Ribosomal_L25p"/>
    <property type="match status" value="1"/>
</dbReference>
<evidence type="ECO:0000256" key="6">
    <source>
        <dbReference type="SAM" id="MobiDB-lite"/>
    </source>
</evidence>
<dbReference type="SUPFAM" id="SSF50715">
    <property type="entry name" value="Ribosomal protein L25-like"/>
    <property type="match status" value="1"/>
</dbReference>
<protein>
    <recommendedName>
        <fullName evidence="5">Large ribosomal subunit protein bL25</fullName>
    </recommendedName>
    <alternativeName>
        <fullName evidence="5">General stress protein CTC</fullName>
    </alternativeName>
</protein>
<dbReference type="NCBIfam" id="NF004131">
    <property type="entry name" value="PRK05618.2-1"/>
    <property type="match status" value="1"/>
</dbReference>
<dbReference type="PANTHER" id="PTHR33284:SF1">
    <property type="entry name" value="RIBOSOMAL PROTEIN L25_GLN-TRNA SYNTHETASE, ANTI-CODON-BINDING DOMAIN-CONTAINING PROTEIN"/>
    <property type="match status" value="1"/>
</dbReference>
<dbReference type="InterPro" id="IPR001021">
    <property type="entry name" value="Ribosomal_bL25_long"/>
</dbReference>
<dbReference type="Gene3D" id="2.40.240.10">
    <property type="entry name" value="Ribosomal Protein L25, Chain P"/>
    <property type="match status" value="1"/>
</dbReference>
<dbReference type="InterPro" id="IPR011035">
    <property type="entry name" value="Ribosomal_bL25/Gln-tRNA_synth"/>
</dbReference>
<evidence type="ECO:0000313" key="10">
    <source>
        <dbReference type="Proteomes" id="UP000313948"/>
    </source>
</evidence>
<dbReference type="InterPro" id="IPR020930">
    <property type="entry name" value="Ribosomal_uL5_bac-type"/>
</dbReference>
<dbReference type="InterPro" id="IPR020057">
    <property type="entry name" value="Ribosomal_bL25_b-dom"/>
</dbReference>
<evidence type="ECO:0000256" key="2">
    <source>
        <dbReference type="ARBA" id="ARBA00022884"/>
    </source>
</evidence>
<reference evidence="9 10" key="1">
    <citation type="submission" date="2019-05" db="EMBL/GenBank/DDBJ databases">
        <title>Georgenia *** sp. nov., and Georgenia *** sp. nov., isolated from the intestinal contents of plateau pika (Ochotona curzoniae) in the Qinghai-Tibet plateau of China.</title>
        <authorList>
            <person name="Tian Z."/>
        </authorList>
    </citation>
    <scope>NUCLEOTIDE SEQUENCE [LARGE SCALE GENOMIC DNA]</scope>
    <source>
        <strain evidence="9 10">Z294</strain>
    </source>
</reference>
<feature type="domain" description="Large ribosomal subunit protein bL25 beta" evidence="8">
    <location>
        <begin position="162"/>
        <end position="241"/>
    </location>
</feature>
<dbReference type="NCBIfam" id="TIGR00731">
    <property type="entry name" value="bL25_bact_ctc"/>
    <property type="match status" value="1"/>
</dbReference>
<gene>
    <name evidence="5" type="primary">rplY</name>
    <name evidence="5" type="synonym">ctc</name>
    <name evidence="9" type="ORF">FE251_02220</name>
</gene>
<feature type="compositionally biased region" description="Basic and acidic residues" evidence="6">
    <location>
        <begin position="22"/>
        <end position="38"/>
    </location>
</feature>
<evidence type="ECO:0000256" key="1">
    <source>
        <dbReference type="ARBA" id="ARBA00022730"/>
    </source>
</evidence>
<feature type="compositionally biased region" description="Low complexity" evidence="6">
    <location>
        <begin position="254"/>
        <end position="267"/>
    </location>
</feature>
<evidence type="ECO:0000256" key="5">
    <source>
        <dbReference type="HAMAP-Rule" id="MF_01334"/>
    </source>
</evidence>
<comment type="subunit">
    <text evidence="5">Part of the 50S ribosomal subunit; part of the 5S rRNA/L5/L18/L25 subcomplex. Contacts the 5S rRNA. Binds to the 5S rRNA independently of L5 and L18.</text>
</comment>
<evidence type="ECO:0000256" key="3">
    <source>
        <dbReference type="ARBA" id="ARBA00022980"/>
    </source>
</evidence>
<evidence type="ECO:0000259" key="8">
    <source>
        <dbReference type="Pfam" id="PF14693"/>
    </source>
</evidence>
<comment type="similarity">
    <text evidence="5">Belongs to the bacterial ribosomal protein bL25 family. CTC subfamily.</text>
</comment>
<dbReference type="Pfam" id="PF14693">
    <property type="entry name" value="Ribosomal_TL5_C"/>
    <property type="match status" value="1"/>
</dbReference>
<comment type="function">
    <text evidence="5">This is one of the proteins that binds to the 5S RNA in the ribosome where it forms part of the central protuberance.</text>
</comment>
<name>A0ABX5VKM5_9MICO</name>
<organism evidence="9 10">
    <name type="scientific">Georgenia wutianyii</name>
    <dbReference type="NCBI Taxonomy" id="2585135"/>
    <lineage>
        <taxon>Bacteria</taxon>
        <taxon>Bacillati</taxon>
        <taxon>Actinomycetota</taxon>
        <taxon>Actinomycetes</taxon>
        <taxon>Micrococcales</taxon>
        <taxon>Bogoriellaceae</taxon>
        <taxon>Georgenia</taxon>
    </lineage>
</organism>
<keyword evidence="3 5" id="KW-0689">Ribosomal protein</keyword>
<keyword evidence="2 5" id="KW-0694">RNA-binding</keyword>